<dbReference type="AlphaFoldDB" id="A0A8H7HG52"/>
<comment type="caution">
    <text evidence="2">The sequence shown here is derived from an EMBL/GenBank/DDBJ whole genome shotgun (WGS) entry which is preliminary data.</text>
</comment>
<sequence>MATCSQPPSCAHSPINQGLLEPLLPPASPELGKVSLKKVIHLLWGLQAQVNCIEQTLLEQTKFNQEVCTNIENILQTVDVVKDGLAQLAWGPHTPEEQKNPTVKETPRAAPKVKPIGKTQPFLGAPAPIISTGAPRRNPLVS</sequence>
<reference evidence="2" key="1">
    <citation type="submission" date="2020-09" db="EMBL/GenBank/DDBJ databases">
        <title>Comparative genome analyses of four rice-infecting Rhizoctonia solani isolates reveal extensive enrichment of homogalacturonan modification genes.</title>
        <authorList>
            <person name="Lee D.-Y."/>
            <person name="Jeon J."/>
            <person name="Kim K.-T."/>
            <person name="Cheong K."/>
            <person name="Song H."/>
            <person name="Choi G."/>
            <person name="Ko J."/>
            <person name="Opiyo S.O."/>
            <person name="Zuo S."/>
            <person name="Madhav S."/>
            <person name="Lee Y.-H."/>
            <person name="Wang G.-L."/>
        </authorList>
    </citation>
    <scope>NUCLEOTIDE SEQUENCE</scope>
    <source>
        <strain evidence="2">AG1-IA WGL</strain>
    </source>
</reference>
<evidence type="ECO:0000256" key="1">
    <source>
        <dbReference type="SAM" id="MobiDB-lite"/>
    </source>
</evidence>
<dbReference type="EMBL" id="JACYCD010000220">
    <property type="protein sequence ID" value="KAF8700548.1"/>
    <property type="molecule type" value="Genomic_DNA"/>
</dbReference>
<dbReference type="EMBL" id="JACYCD010000703">
    <property type="protein sequence ID" value="KAF8687921.1"/>
    <property type="molecule type" value="Genomic_DNA"/>
</dbReference>
<feature type="region of interest" description="Disordered" evidence="1">
    <location>
        <begin position="91"/>
        <end position="142"/>
    </location>
</feature>
<accession>A0A8H7HG52</accession>
<proteinExistence type="predicted"/>
<evidence type="ECO:0000313" key="4">
    <source>
        <dbReference type="Proteomes" id="UP000602905"/>
    </source>
</evidence>
<dbReference type="Proteomes" id="UP000602905">
    <property type="component" value="Unassembled WGS sequence"/>
</dbReference>
<name>A0A8H7HG52_9AGAM</name>
<protein>
    <submittedName>
        <fullName evidence="2">Uncharacterized protein</fullName>
    </submittedName>
</protein>
<organism evidence="2 4">
    <name type="scientific">Rhizoctonia solani</name>
    <dbReference type="NCBI Taxonomy" id="456999"/>
    <lineage>
        <taxon>Eukaryota</taxon>
        <taxon>Fungi</taxon>
        <taxon>Dikarya</taxon>
        <taxon>Basidiomycota</taxon>
        <taxon>Agaricomycotina</taxon>
        <taxon>Agaricomycetes</taxon>
        <taxon>Cantharellales</taxon>
        <taxon>Ceratobasidiaceae</taxon>
        <taxon>Rhizoctonia</taxon>
    </lineage>
</organism>
<evidence type="ECO:0000313" key="3">
    <source>
        <dbReference type="EMBL" id="KAF8700548.1"/>
    </source>
</evidence>
<gene>
    <name evidence="3" type="ORF">RHS03_06638</name>
    <name evidence="2" type="ORF">RHS03_09850</name>
</gene>
<evidence type="ECO:0000313" key="2">
    <source>
        <dbReference type="EMBL" id="KAF8687921.1"/>
    </source>
</evidence>
<feature type="non-terminal residue" evidence="2">
    <location>
        <position position="1"/>
    </location>
</feature>